<evidence type="ECO:0000256" key="1">
    <source>
        <dbReference type="SAM" id="MobiDB-lite"/>
    </source>
</evidence>
<name>A0A2N5VD50_9BASI</name>
<dbReference type="EMBL" id="PGCI01000027">
    <property type="protein sequence ID" value="PLW47929.1"/>
    <property type="molecule type" value="Genomic_DNA"/>
</dbReference>
<protein>
    <submittedName>
        <fullName evidence="2">Uncharacterized protein</fullName>
    </submittedName>
</protein>
<reference evidence="2 3" key="1">
    <citation type="submission" date="2017-11" db="EMBL/GenBank/DDBJ databases">
        <title>De novo assembly and phasing of dikaryotic genomes from two isolates of Puccinia coronata f. sp. avenae, the causal agent of oat crown rust.</title>
        <authorList>
            <person name="Miller M.E."/>
            <person name="Zhang Y."/>
            <person name="Omidvar V."/>
            <person name="Sperschneider J."/>
            <person name="Schwessinger B."/>
            <person name="Raley C."/>
            <person name="Palmer J.M."/>
            <person name="Garnica D."/>
            <person name="Upadhyaya N."/>
            <person name="Rathjen J."/>
            <person name="Taylor J.M."/>
            <person name="Park R.F."/>
            <person name="Dodds P.N."/>
            <person name="Hirsch C.D."/>
            <person name="Kianian S.F."/>
            <person name="Figueroa M."/>
        </authorList>
    </citation>
    <scope>NUCLEOTIDE SEQUENCE [LARGE SCALE GENOMIC DNA]</scope>
    <source>
        <strain evidence="2">12SD80</strain>
    </source>
</reference>
<organism evidence="2 3">
    <name type="scientific">Puccinia coronata f. sp. avenae</name>
    <dbReference type="NCBI Taxonomy" id="200324"/>
    <lineage>
        <taxon>Eukaryota</taxon>
        <taxon>Fungi</taxon>
        <taxon>Dikarya</taxon>
        <taxon>Basidiomycota</taxon>
        <taxon>Pucciniomycotina</taxon>
        <taxon>Pucciniomycetes</taxon>
        <taxon>Pucciniales</taxon>
        <taxon>Pucciniaceae</taxon>
        <taxon>Puccinia</taxon>
    </lineage>
</organism>
<proteinExistence type="predicted"/>
<evidence type="ECO:0000313" key="3">
    <source>
        <dbReference type="Proteomes" id="UP000235392"/>
    </source>
</evidence>
<feature type="region of interest" description="Disordered" evidence="1">
    <location>
        <begin position="1"/>
        <end position="20"/>
    </location>
</feature>
<gene>
    <name evidence="2" type="ORF">PCASD_04927</name>
</gene>
<dbReference type="AlphaFoldDB" id="A0A2N5VD50"/>
<evidence type="ECO:0000313" key="2">
    <source>
        <dbReference type="EMBL" id="PLW47929.1"/>
    </source>
</evidence>
<accession>A0A2N5VD50</accession>
<sequence length="99" mass="10711">MQIGRVVTCRTDPPNESDLSNLPVQQVTLVGLALVGQTCPTSEHVGQLVRPDDPSDMSAQLVRTGWTSTSDKWLACAVQLAGPITRRTAPLDLERSWAV</sequence>
<comment type="caution">
    <text evidence="2">The sequence shown here is derived from an EMBL/GenBank/DDBJ whole genome shotgun (WGS) entry which is preliminary data.</text>
</comment>
<dbReference type="Proteomes" id="UP000235392">
    <property type="component" value="Unassembled WGS sequence"/>
</dbReference>